<dbReference type="PANTHER" id="PTHR42847:SF4">
    <property type="entry name" value="ALKANESULFONATE MONOOXYGENASE-RELATED"/>
    <property type="match status" value="1"/>
</dbReference>
<dbReference type="GO" id="GO:0008726">
    <property type="term" value="F:alkanesulfonate monooxygenase activity"/>
    <property type="evidence" value="ECO:0007669"/>
    <property type="project" value="TreeGrafter"/>
</dbReference>
<organism evidence="6 7">
    <name type="scientific">Puia dinghuensis</name>
    <dbReference type="NCBI Taxonomy" id="1792502"/>
    <lineage>
        <taxon>Bacteria</taxon>
        <taxon>Pseudomonadati</taxon>
        <taxon>Bacteroidota</taxon>
        <taxon>Chitinophagia</taxon>
        <taxon>Chitinophagales</taxon>
        <taxon>Chitinophagaceae</taxon>
        <taxon>Puia</taxon>
    </lineage>
</organism>
<dbReference type="Pfam" id="PF00296">
    <property type="entry name" value="Bac_luciferase"/>
    <property type="match status" value="1"/>
</dbReference>
<keyword evidence="3" id="KW-0560">Oxidoreductase</keyword>
<dbReference type="InterPro" id="IPR036661">
    <property type="entry name" value="Luciferase-like_sf"/>
</dbReference>
<feature type="domain" description="Luciferase-like" evidence="5">
    <location>
        <begin position="20"/>
        <end position="198"/>
    </location>
</feature>
<evidence type="ECO:0000313" key="7">
    <source>
        <dbReference type="Proteomes" id="UP000607559"/>
    </source>
</evidence>
<reference evidence="6" key="1">
    <citation type="journal article" date="2014" name="Int. J. Syst. Evol. Microbiol.">
        <title>Complete genome sequence of Corynebacterium casei LMG S-19264T (=DSM 44701T), isolated from a smear-ripened cheese.</title>
        <authorList>
            <consortium name="US DOE Joint Genome Institute (JGI-PGF)"/>
            <person name="Walter F."/>
            <person name="Albersmeier A."/>
            <person name="Kalinowski J."/>
            <person name="Ruckert C."/>
        </authorList>
    </citation>
    <scope>NUCLEOTIDE SEQUENCE</scope>
    <source>
        <strain evidence="6">CGMCC 1.15448</strain>
    </source>
</reference>
<keyword evidence="7" id="KW-1185">Reference proteome</keyword>
<keyword evidence="2" id="KW-0288">FMN</keyword>
<evidence type="ECO:0000259" key="5">
    <source>
        <dbReference type="Pfam" id="PF00296"/>
    </source>
</evidence>
<gene>
    <name evidence="6" type="ORF">GCM10011511_00150</name>
</gene>
<proteinExistence type="predicted"/>
<dbReference type="Gene3D" id="3.20.20.30">
    <property type="entry name" value="Luciferase-like domain"/>
    <property type="match status" value="1"/>
</dbReference>
<comment type="caution">
    <text evidence="6">The sequence shown here is derived from an EMBL/GenBank/DDBJ whole genome shotgun (WGS) entry which is preliminary data.</text>
</comment>
<dbReference type="EMBL" id="BMJC01000001">
    <property type="protein sequence ID" value="GGA81151.1"/>
    <property type="molecule type" value="Genomic_DNA"/>
</dbReference>
<dbReference type="Proteomes" id="UP000607559">
    <property type="component" value="Unassembled WGS sequence"/>
</dbReference>
<keyword evidence="4" id="KW-0503">Monooxygenase</keyword>
<dbReference type="AlphaFoldDB" id="A0A8J2U648"/>
<dbReference type="PANTHER" id="PTHR42847">
    <property type="entry name" value="ALKANESULFONATE MONOOXYGENASE"/>
    <property type="match status" value="1"/>
</dbReference>
<evidence type="ECO:0000256" key="3">
    <source>
        <dbReference type="ARBA" id="ARBA00023002"/>
    </source>
</evidence>
<name>A0A8J2U648_9BACT</name>
<reference evidence="6" key="2">
    <citation type="submission" date="2020-09" db="EMBL/GenBank/DDBJ databases">
        <authorList>
            <person name="Sun Q."/>
            <person name="Zhou Y."/>
        </authorList>
    </citation>
    <scope>NUCLEOTIDE SEQUENCE</scope>
    <source>
        <strain evidence="6">CGMCC 1.15448</strain>
    </source>
</reference>
<dbReference type="GO" id="GO:0046306">
    <property type="term" value="P:alkanesulfonate catabolic process"/>
    <property type="evidence" value="ECO:0007669"/>
    <property type="project" value="TreeGrafter"/>
</dbReference>
<evidence type="ECO:0000313" key="6">
    <source>
        <dbReference type="EMBL" id="GGA81151.1"/>
    </source>
</evidence>
<keyword evidence="1" id="KW-0285">Flavoprotein</keyword>
<protein>
    <submittedName>
        <fullName evidence="6">Oxidoreductase</fullName>
    </submittedName>
</protein>
<dbReference type="RefSeq" id="WP_188927361.1">
    <property type="nucleotide sequence ID" value="NZ_BMJC01000001.1"/>
</dbReference>
<evidence type="ECO:0000256" key="1">
    <source>
        <dbReference type="ARBA" id="ARBA00022630"/>
    </source>
</evidence>
<evidence type="ECO:0000256" key="2">
    <source>
        <dbReference type="ARBA" id="ARBA00022643"/>
    </source>
</evidence>
<evidence type="ECO:0000256" key="4">
    <source>
        <dbReference type="ARBA" id="ARBA00023033"/>
    </source>
</evidence>
<sequence>MNICLPDRKVKLFTVLYRSDDIQSYGYTDMKEMIRLSEEFKFTGLLLFESNRGNLDPWVFAQIVLGSTKELCPFVAVNPIYMHPFSVAKKILCLSKLYERKIYVNFISGTSKGDLFALGDTLDREQRYDRLEEYIYIVDSLLRLRKPVTFTGTFYTVNSLMLSDSLPADLLPEYFIAGSSVEASELNQKFSSTSFFMAKEPDLQDNPATIQSLQKRGVHFGLITRPVEIDAMNMLNEIFKDDGSGEDMLNYSMSNTDSVWKKEMFENSKNVSGKTYSLAPFKNFKADCPYFVGDYDQIGNVIVKYVVSGVSALVVEIPGGQEEFMHVHNSLKTAEDRILAMYYSRGAQF</sequence>
<accession>A0A8J2U648</accession>
<dbReference type="InterPro" id="IPR011251">
    <property type="entry name" value="Luciferase-like_dom"/>
</dbReference>
<dbReference type="InterPro" id="IPR050172">
    <property type="entry name" value="SsuD_RutA_monooxygenase"/>
</dbReference>
<dbReference type="SUPFAM" id="SSF51679">
    <property type="entry name" value="Bacterial luciferase-like"/>
    <property type="match status" value="1"/>
</dbReference>